<dbReference type="Proteomes" id="UP001295444">
    <property type="component" value="Chromosome 04"/>
</dbReference>
<proteinExistence type="predicted"/>
<gene>
    <name evidence="1" type="ORF">PECUL_23A052600</name>
</gene>
<accession>A0AAD1RZW3</accession>
<keyword evidence="2" id="KW-1185">Reference proteome</keyword>
<sequence>MTKMVDDSCNPVPRPKQLTLLEKLDTLCNLSVHTSHKPAGANLAAYNRATCDSWAMLWRSTVTKKEEAGAT</sequence>
<organism evidence="1 2">
    <name type="scientific">Pelobates cultripes</name>
    <name type="common">Western spadefoot toad</name>
    <dbReference type="NCBI Taxonomy" id="61616"/>
    <lineage>
        <taxon>Eukaryota</taxon>
        <taxon>Metazoa</taxon>
        <taxon>Chordata</taxon>
        <taxon>Craniata</taxon>
        <taxon>Vertebrata</taxon>
        <taxon>Euteleostomi</taxon>
        <taxon>Amphibia</taxon>
        <taxon>Batrachia</taxon>
        <taxon>Anura</taxon>
        <taxon>Pelobatoidea</taxon>
        <taxon>Pelobatidae</taxon>
        <taxon>Pelobates</taxon>
    </lineage>
</organism>
<evidence type="ECO:0000313" key="1">
    <source>
        <dbReference type="EMBL" id="CAH2284819.1"/>
    </source>
</evidence>
<reference evidence="1" key="1">
    <citation type="submission" date="2022-03" db="EMBL/GenBank/DDBJ databases">
        <authorList>
            <person name="Alioto T."/>
            <person name="Alioto T."/>
            <person name="Gomez Garrido J."/>
        </authorList>
    </citation>
    <scope>NUCLEOTIDE SEQUENCE</scope>
</reference>
<name>A0AAD1RZW3_PELCU</name>
<dbReference type="AlphaFoldDB" id="A0AAD1RZW3"/>
<protein>
    <submittedName>
        <fullName evidence="1">Uncharacterized protein</fullName>
    </submittedName>
</protein>
<evidence type="ECO:0000313" key="2">
    <source>
        <dbReference type="Proteomes" id="UP001295444"/>
    </source>
</evidence>
<dbReference type="EMBL" id="OW240915">
    <property type="protein sequence ID" value="CAH2284819.1"/>
    <property type="molecule type" value="Genomic_DNA"/>
</dbReference>